<feature type="transmembrane region" description="Helical" evidence="1">
    <location>
        <begin position="153"/>
        <end position="178"/>
    </location>
</feature>
<reference evidence="2 3" key="1">
    <citation type="submission" date="2023-08" db="EMBL/GenBank/DDBJ databases">
        <title>A Necator americanus chromosomal reference genome.</title>
        <authorList>
            <person name="Ilik V."/>
            <person name="Petrzelkova K.J."/>
            <person name="Pardy F."/>
            <person name="Fuh T."/>
            <person name="Niatou-Singa F.S."/>
            <person name="Gouil Q."/>
            <person name="Baker L."/>
            <person name="Ritchie M.E."/>
            <person name="Jex A.R."/>
            <person name="Gazzola D."/>
            <person name="Li H."/>
            <person name="Toshio Fujiwara R."/>
            <person name="Zhan B."/>
            <person name="Aroian R.V."/>
            <person name="Pafco B."/>
            <person name="Schwarz E.M."/>
        </authorList>
    </citation>
    <scope>NUCLEOTIDE SEQUENCE [LARGE SCALE GENOMIC DNA]</scope>
    <source>
        <strain evidence="2 3">Aroian</strain>
        <tissue evidence="2">Whole animal</tissue>
    </source>
</reference>
<protein>
    <recommendedName>
        <fullName evidence="4">G-protein coupled receptors family 1 profile domain-containing protein</fullName>
    </recommendedName>
</protein>
<comment type="caution">
    <text evidence="2">The sequence shown here is derived from an EMBL/GenBank/DDBJ whole genome shotgun (WGS) entry which is preliminary data.</text>
</comment>
<dbReference type="SUPFAM" id="SSF81321">
    <property type="entry name" value="Family A G protein-coupled receptor-like"/>
    <property type="match status" value="1"/>
</dbReference>
<evidence type="ECO:0000313" key="2">
    <source>
        <dbReference type="EMBL" id="KAK6737448.1"/>
    </source>
</evidence>
<feature type="transmembrane region" description="Helical" evidence="1">
    <location>
        <begin position="190"/>
        <end position="208"/>
    </location>
</feature>
<organism evidence="2 3">
    <name type="scientific">Necator americanus</name>
    <name type="common">Human hookworm</name>
    <dbReference type="NCBI Taxonomy" id="51031"/>
    <lineage>
        <taxon>Eukaryota</taxon>
        <taxon>Metazoa</taxon>
        <taxon>Ecdysozoa</taxon>
        <taxon>Nematoda</taxon>
        <taxon>Chromadorea</taxon>
        <taxon>Rhabditida</taxon>
        <taxon>Rhabditina</taxon>
        <taxon>Rhabditomorpha</taxon>
        <taxon>Strongyloidea</taxon>
        <taxon>Ancylostomatidae</taxon>
        <taxon>Bunostominae</taxon>
        <taxon>Necator</taxon>
    </lineage>
</organism>
<keyword evidence="1" id="KW-0472">Membrane</keyword>
<keyword evidence="1" id="KW-0812">Transmembrane</keyword>
<feature type="transmembrane region" description="Helical" evidence="1">
    <location>
        <begin position="108"/>
        <end position="133"/>
    </location>
</feature>
<dbReference type="Proteomes" id="UP001303046">
    <property type="component" value="Unassembled WGS sequence"/>
</dbReference>
<evidence type="ECO:0000313" key="3">
    <source>
        <dbReference type="Proteomes" id="UP001303046"/>
    </source>
</evidence>
<evidence type="ECO:0000256" key="1">
    <source>
        <dbReference type="SAM" id="Phobius"/>
    </source>
</evidence>
<gene>
    <name evidence="2" type="primary">Necator_chrII.g7675</name>
    <name evidence="2" type="ORF">RB195_019881</name>
</gene>
<proteinExistence type="predicted"/>
<name>A0ABR1CIN4_NECAM</name>
<keyword evidence="1" id="KW-1133">Transmembrane helix</keyword>
<keyword evidence="3" id="KW-1185">Reference proteome</keyword>
<dbReference type="EMBL" id="JAVFWL010000002">
    <property type="protein sequence ID" value="KAK6737448.1"/>
    <property type="molecule type" value="Genomic_DNA"/>
</dbReference>
<evidence type="ECO:0008006" key="4">
    <source>
        <dbReference type="Google" id="ProtNLM"/>
    </source>
</evidence>
<accession>A0ABR1CIN4</accession>
<sequence length="255" mass="29484">MRASGLREPVNSSFIIGMDDVVVYHKVLIALCAADGVNCFSISLMGLNRVLLYTKIIETLTIPIRTSWECAVEPWLITRGFVGYFIAWTRRLVKVKYWCGRKAAFGDFFASFLYASNIVCYLLAFTLTLMAYFKSQYWMDKNSSREQLVRIRYLLMISILSIILISIPNGISLFYQYISHVANAIAKPSTYLTCVNSGINIFVYLVFYKEFRDEFKRIILRINKIRTIPVISDKIVTTELRSPRLFNTTIQHQNQ</sequence>
<dbReference type="Gene3D" id="1.20.1070.10">
    <property type="entry name" value="Rhodopsin 7-helix transmembrane proteins"/>
    <property type="match status" value="1"/>
</dbReference>